<reference evidence="1 2" key="1">
    <citation type="journal article" date="2010" name="Nature">
        <title>Comparative genomics reveals mobile pathogenicity chromosomes in Fusarium.</title>
        <authorList>
            <person name="Ma L.J."/>
            <person name="van der Does H.C."/>
            <person name="Borkovich K.A."/>
            <person name="Coleman J.J."/>
            <person name="Daboussi M.J."/>
            <person name="Di Pietro A."/>
            <person name="Dufresne M."/>
            <person name="Freitag M."/>
            <person name="Grabherr M."/>
            <person name="Henrissat B."/>
            <person name="Houterman P.M."/>
            <person name="Kang S."/>
            <person name="Shim W.B."/>
            <person name="Woloshuk C."/>
            <person name="Xie X."/>
            <person name="Xu J.R."/>
            <person name="Antoniw J."/>
            <person name="Baker S.E."/>
            <person name="Bluhm B.H."/>
            <person name="Breakspear A."/>
            <person name="Brown D.W."/>
            <person name="Butchko R.A."/>
            <person name="Chapman S."/>
            <person name="Coulson R."/>
            <person name="Coutinho P.M."/>
            <person name="Danchin E.G."/>
            <person name="Diener A."/>
            <person name="Gale L.R."/>
            <person name="Gardiner D.M."/>
            <person name="Goff S."/>
            <person name="Hammond-Kosack K.E."/>
            <person name="Hilburn K."/>
            <person name="Hua-Van A."/>
            <person name="Jonkers W."/>
            <person name="Kazan K."/>
            <person name="Kodira C.D."/>
            <person name="Koehrsen M."/>
            <person name="Kumar L."/>
            <person name="Lee Y.H."/>
            <person name="Li L."/>
            <person name="Manners J.M."/>
            <person name="Miranda-Saavedra D."/>
            <person name="Mukherjee M."/>
            <person name="Park G."/>
            <person name="Park J."/>
            <person name="Park S.Y."/>
            <person name="Proctor R.H."/>
            <person name="Regev A."/>
            <person name="Ruiz-Roldan M.C."/>
            <person name="Sain D."/>
            <person name="Sakthikumar S."/>
            <person name="Sykes S."/>
            <person name="Schwartz D.C."/>
            <person name="Turgeon B.G."/>
            <person name="Wapinski I."/>
            <person name="Yoder O."/>
            <person name="Young S."/>
            <person name="Zeng Q."/>
            <person name="Zhou S."/>
            <person name="Galagan J."/>
            <person name="Cuomo C.A."/>
            <person name="Kistler H.C."/>
            <person name="Rep M."/>
        </authorList>
    </citation>
    <scope>NUCLEOTIDE SEQUENCE [LARGE SCALE GENOMIC DNA]</scope>
    <source>
        <strain evidence="2">M3125 / FGSC 7600</strain>
    </source>
</reference>
<evidence type="ECO:0000313" key="1">
    <source>
        <dbReference type="EMBL" id="EWG52087.1"/>
    </source>
</evidence>
<dbReference type="AlphaFoldDB" id="W7N643"/>
<dbReference type="EMBL" id="CM000588">
    <property type="protein sequence ID" value="EWG52087.1"/>
    <property type="molecule type" value="Genomic_DNA"/>
</dbReference>
<dbReference type="RefSeq" id="XP_018758278.1">
    <property type="nucleotide sequence ID" value="XM_018900072.1"/>
</dbReference>
<dbReference type="VEuPathDB" id="FungiDB:FVEG_10909"/>
<accession>W7N643</accession>
<evidence type="ECO:0000313" key="2">
    <source>
        <dbReference type="Proteomes" id="UP000009096"/>
    </source>
</evidence>
<dbReference type="KEGG" id="fvr:FVEG_10909"/>
<keyword evidence="2" id="KW-1185">Reference proteome</keyword>
<name>W7N643_GIBM7</name>
<evidence type="ECO:0008006" key="3">
    <source>
        <dbReference type="Google" id="ProtNLM"/>
    </source>
</evidence>
<protein>
    <recommendedName>
        <fullName evidence="3">Fungal N-terminal domain-containing protein</fullName>
    </recommendedName>
</protein>
<dbReference type="OrthoDB" id="5094570at2759"/>
<gene>
    <name evidence="1" type="ORF">FVEG_10909</name>
</gene>
<dbReference type="EMBL" id="DS022256">
    <property type="protein sequence ID" value="EWG52087.1"/>
    <property type="molecule type" value="Genomic_DNA"/>
</dbReference>
<proteinExistence type="predicted"/>
<sequence length="439" mass="49925">MEPISMAIRIVPPSMQLVKTIITIKELVNDYRSAAKELDHICCKLDKLKAVNKFLSIAISEASGSSFTIGQSVMFDNLQCTIKECYVKGSHVFQELTKMSKKLSKTRNPLKSRFQPKQESVASNYYMQPTQHLPGERAEIWRRQYSSLVFLQKTQKLRIIPDTDAPVSAQVQESSTFTFGSSFLNVYIQICLMRGPLAPLSVRFQIPRVLRISNCGNGLGISVRKAFESDDLHTIRELFSQNLLTPATVITYTQYDPDNEGSLLGHWASLLTDAIMRGYDLFLHAEFGMFTGNLEAILSQFDDPNDAWCGVCRWIDMLEQSQVDLSRYLEIATRRCFYNWVETKVWGGVDLECSSIRRVLAMGHHNGRMIPYWSKFADKSCPIRELLDEFPALQVKDKTLLSGDWVRCIDRFRRWNSGVNLAASDPAMSSWPVAPSIDK</sequence>
<dbReference type="STRING" id="334819.W7N643"/>
<dbReference type="Proteomes" id="UP000009096">
    <property type="component" value="Chromosome 11"/>
</dbReference>
<dbReference type="GeneID" id="30068457"/>
<organism evidence="1 2">
    <name type="scientific">Gibberella moniliformis (strain M3125 / FGSC 7600)</name>
    <name type="common">Maize ear and stalk rot fungus</name>
    <name type="synonym">Fusarium verticillioides</name>
    <dbReference type="NCBI Taxonomy" id="334819"/>
    <lineage>
        <taxon>Eukaryota</taxon>
        <taxon>Fungi</taxon>
        <taxon>Dikarya</taxon>
        <taxon>Ascomycota</taxon>
        <taxon>Pezizomycotina</taxon>
        <taxon>Sordariomycetes</taxon>
        <taxon>Hypocreomycetidae</taxon>
        <taxon>Hypocreales</taxon>
        <taxon>Nectriaceae</taxon>
        <taxon>Fusarium</taxon>
        <taxon>Fusarium fujikuroi species complex</taxon>
    </lineage>
</organism>